<dbReference type="OrthoDB" id="7365677at2"/>
<gene>
    <name evidence="3" type="ordered locus">Hbal_2928</name>
</gene>
<dbReference type="GO" id="GO:0006355">
    <property type="term" value="P:regulation of DNA-templated transcription"/>
    <property type="evidence" value="ECO:0007669"/>
    <property type="project" value="InterPro"/>
</dbReference>
<dbReference type="RefSeq" id="WP_015828747.1">
    <property type="nucleotide sequence ID" value="NC_012982.1"/>
</dbReference>
<name>C6XR66_HIRBI</name>
<sequence length="86" mass="10170">MDEDILIPIIAILSIFVIFPGMCMHYFTMWRSNKGLSADDERMLEDLWRSARTMERRIETIEKLIEPEGPEKAPRRPRSDFRDLDG</sequence>
<dbReference type="HOGENOM" id="CLU_178570_1_1_5"/>
<accession>C6XR66</accession>
<keyword evidence="2" id="KW-0812">Transmembrane</keyword>
<dbReference type="STRING" id="582402.Hbal_2928"/>
<keyword evidence="2" id="KW-1133">Transmembrane helix</keyword>
<proteinExistence type="predicted"/>
<evidence type="ECO:0000313" key="4">
    <source>
        <dbReference type="Proteomes" id="UP000002745"/>
    </source>
</evidence>
<dbReference type="InterPro" id="IPR009554">
    <property type="entry name" value="Phageshock_PspB"/>
</dbReference>
<organism evidence="3 4">
    <name type="scientific">Hirschia baltica (strain ATCC 49814 / DSM 5838 / IFAM 1418)</name>
    <dbReference type="NCBI Taxonomy" id="582402"/>
    <lineage>
        <taxon>Bacteria</taxon>
        <taxon>Pseudomonadati</taxon>
        <taxon>Pseudomonadota</taxon>
        <taxon>Alphaproteobacteria</taxon>
        <taxon>Hyphomonadales</taxon>
        <taxon>Hyphomonadaceae</taxon>
        <taxon>Hirschia</taxon>
    </lineage>
</organism>
<keyword evidence="4" id="KW-1185">Reference proteome</keyword>
<reference evidence="4" key="1">
    <citation type="journal article" date="2011" name="J. Bacteriol.">
        <title>Genome sequences of eight morphologically diverse alphaproteobacteria.</title>
        <authorList>
            <consortium name="US DOE Joint Genome Institute"/>
            <person name="Brown P.J."/>
            <person name="Kysela D.T."/>
            <person name="Buechlein A."/>
            <person name="Hemmerich C."/>
            <person name="Brun Y.V."/>
        </authorList>
    </citation>
    <scope>NUCLEOTIDE SEQUENCE [LARGE SCALE GENOMIC DNA]</scope>
    <source>
        <strain evidence="4">ATCC 49814 / DSM 5838 / IFAM 1418</strain>
    </source>
</reference>
<dbReference type="AlphaFoldDB" id="C6XR66"/>
<dbReference type="eggNOG" id="ENOG5033AZ2">
    <property type="taxonomic scope" value="Bacteria"/>
</dbReference>
<evidence type="ECO:0000256" key="2">
    <source>
        <dbReference type="SAM" id="Phobius"/>
    </source>
</evidence>
<feature type="transmembrane region" description="Helical" evidence="2">
    <location>
        <begin position="6"/>
        <end position="27"/>
    </location>
</feature>
<dbReference type="NCBIfam" id="TIGR02976">
    <property type="entry name" value="phageshock_pspB"/>
    <property type="match status" value="1"/>
</dbReference>
<dbReference type="EMBL" id="CP001678">
    <property type="protein sequence ID" value="ACT60597.1"/>
    <property type="molecule type" value="Genomic_DNA"/>
</dbReference>
<dbReference type="Proteomes" id="UP000002745">
    <property type="component" value="Chromosome"/>
</dbReference>
<feature type="region of interest" description="Disordered" evidence="1">
    <location>
        <begin position="63"/>
        <end position="86"/>
    </location>
</feature>
<dbReference type="GO" id="GO:0009271">
    <property type="term" value="P:phage shock"/>
    <property type="evidence" value="ECO:0007669"/>
    <property type="project" value="InterPro"/>
</dbReference>
<dbReference type="Pfam" id="PF06667">
    <property type="entry name" value="PspB"/>
    <property type="match status" value="1"/>
</dbReference>
<protein>
    <submittedName>
        <fullName evidence="3">Phage shock protein B</fullName>
    </submittedName>
</protein>
<evidence type="ECO:0000313" key="3">
    <source>
        <dbReference type="EMBL" id="ACT60597.1"/>
    </source>
</evidence>
<keyword evidence="2" id="KW-0472">Membrane</keyword>
<dbReference type="KEGG" id="hba:Hbal_2928"/>
<evidence type="ECO:0000256" key="1">
    <source>
        <dbReference type="SAM" id="MobiDB-lite"/>
    </source>
</evidence>